<evidence type="ECO:0000256" key="1">
    <source>
        <dbReference type="SAM" id="MobiDB-lite"/>
    </source>
</evidence>
<organism evidence="2 3">
    <name type="scientific">Burkholderia thailandensis</name>
    <dbReference type="NCBI Taxonomy" id="57975"/>
    <lineage>
        <taxon>Bacteria</taxon>
        <taxon>Pseudomonadati</taxon>
        <taxon>Pseudomonadota</taxon>
        <taxon>Betaproteobacteria</taxon>
        <taxon>Burkholderiales</taxon>
        <taxon>Burkholderiaceae</taxon>
        <taxon>Burkholderia</taxon>
        <taxon>pseudomallei group</taxon>
    </lineage>
</organism>
<accession>A0AAW9CKS6</accession>
<protein>
    <submittedName>
        <fullName evidence="2">Uncharacterized protein</fullName>
    </submittedName>
</protein>
<comment type="caution">
    <text evidence="2">The sequence shown here is derived from an EMBL/GenBank/DDBJ whole genome shotgun (WGS) entry which is preliminary data.</text>
</comment>
<name>A0AAW9CKS6_BURTH</name>
<evidence type="ECO:0000313" key="3">
    <source>
        <dbReference type="Proteomes" id="UP001272137"/>
    </source>
</evidence>
<evidence type="ECO:0000313" key="2">
    <source>
        <dbReference type="EMBL" id="MDW9250737.1"/>
    </source>
</evidence>
<feature type="region of interest" description="Disordered" evidence="1">
    <location>
        <begin position="1"/>
        <end position="38"/>
    </location>
</feature>
<sequence length="54" mass="5945">MLHRVSPSWCGNDARESGAFAVPGGPRRPQGRGAGRLRRGTFPVAAPARRRYFH</sequence>
<reference evidence="2" key="1">
    <citation type="submission" date="2018-08" db="EMBL/GenBank/DDBJ databases">
        <title>Identification of Burkholderia cepacia strains that express a Burkholderia pseudomallei-like capsular polysaccharide.</title>
        <authorList>
            <person name="Burtnick M.N."/>
            <person name="Vongsouvath M."/>
            <person name="Newton P."/>
            <person name="Wuthiekanun V."/>
            <person name="Limmathurotsakul D."/>
            <person name="Brett P.J."/>
            <person name="Chantratita N."/>
            <person name="Dance D.A."/>
        </authorList>
    </citation>
    <scope>NUCLEOTIDE SEQUENCE</scope>
    <source>
        <strain evidence="2">SBXCC001</strain>
    </source>
</reference>
<gene>
    <name evidence="2" type="ORF">C7S16_6970</name>
</gene>
<dbReference type="Proteomes" id="UP001272137">
    <property type="component" value="Unassembled WGS sequence"/>
</dbReference>
<proteinExistence type="predicted"/>
<dbReference type="AlphaFoldDB" id="A0AAW9CKS6"/>
<dbReference type="EMBL" id="QXCT01000001">
    <property type="protein sequence ID" value="MDW9250737.1"/>
    <property type="molecule type" value="Genomic_DNA"/>
</dbReference>